<evidence type="ECO:0000313" key="3">
    <source>
        <dbReference type="Proteomes" id="UP001141434"/>
    </source>
</evidence>
<protein>
    <recommendedName>
        <fullName evidence="1">F-box domain-containing protein</fullName>
    </recommendedName>
</protein>
<keyword evidence="3" id="KW-1185">Reference proteome</keyword>
<reference evidence="2" key="2">
    <citation type="journal article" date="2023" name="IMA Fungus">
        <title>Comparative genomic study of the Penicillium genus elucidates a diverse pangenome and 15 lateral gene transfer events.</title>
        <authorList>
            <person name="Petersen C."/>
            <person name="Sorensen T."/>
            <person name="Nielsen M.R."/>
            <person name="Sondergaard T.E."/>
            <person name="Sorensen J.L."/>
            <person name="Fitzpatrick D.A."/>
            <person name="Frisvad J.C."/>
            <person name="Nielsen K.L."/>
        </authorList>
    </citation>
    <scope>NUCLEOTIDE SEQUENCE</scope>
    <source>
        <strain evidence="2">IBT 34128</strain>
    </source>
</reference>
<dbReference type="InterPro" id="IPR001810">
    <property type="entry name" value="F-box_dom"/>
</dbReference>
<feature type="domain" description="F-box" evidence="1">
    <location>
        <begin position="1"/>
        <end position="51"/>
    </location>
</feature>
<dbReference type="Proteomes" id="UP001141434">
    <property type="component" value="Unassembled WGS sequence"/>
</dbReference>
<dbReference type="PROSITE" id="PS50181">
    <property type="entry name" value="FBOX"/>
    <property type="match status" value="1"/>
</dbReference>
<gene>
    <name evidence="2" type="ORF">NUU61_001537</name>
</gene>
<dbReference type="InterPro" id="IPR032675">
    <property type="entry name" value="LRR_dom_sf"/>
</dbReference>
<reference evidence="2" key="1">
    <citation type="submission" date="2022-11" db="EMBL/GenBank/DDBJ databases">
        <authorList>
            <person name="Petersen C."/>
        </authorList>
    </citation>
    <scope>NUCLEOTIDE SEQUENCE</scope>
    <source>
        <strain evidence="2">IBT 34128</strain>
    </source>
</reference>
<dbReference type="OrthoDB" id="2522477at2759"/>
<evidence type="ECO:0000313" key="2">
    <source>
        <dbReference type="EMBL" id="KAJ5111907.1"/>
    </source>
</evidence>
<comment type="caution">
    <text evidence="2">The sequence shown here is derived from an EMBL/GenBank/DDBJ whole genome shotgun (WGS) entry which is preliminary data.</text>
</comment>
<dbReference type="EMBL" id="JAPMSZ010000002">
    <property type="protein sequence ID" value="KAJ5111907.1"/>
    <property type="molecule type" value="Genomic_DNA"/>
</dbReference>
<name>A0A9W9G5W4_9EURO</name>
<sequence length="350" mass="39434">MGLLNLPQELINAILVEIGESYMTYRSLAHVCRTFNALANPLIYDSVIIRQPSTGEKFAEAMTNVPHLTPLVHKLQIHLHSTEDDVPFNVPEDYDSVLSKLVNLESLVIKSDYFDNEQDSNLFCRPGILPALRSCQLGFDFDNYDESTWILNPYEAVFFHPSLQSLTITGACVQTVWSRLTGAPAPRSTRLEELRLLHCDLSPRDLSEMLSYPRALKHFTFKGQSADPIVTGFVREANRSAYIDALKLHASSLESMDLDLYFPWPSPIDLTEFKALKKLTISRRMLVGDGNESQSLGKYLPSNFDSEGLTFRADYDLANVIMPENQSCPCSCWTYRHRLEGPVGGSTTFP</sequence>
<accession>A0A9W9G5W4</accession>
<dbReference type="GeneID" id="81391287"/>
<dbReference type="AlphaFoldDB" id="A0A9W9G5W4"/>
<proteinExistence type="predicted"/>
<organism evidence="2 3">
    <name type="scientific">Penicillium alfredii</name>
    <dbReference type="NCBI Taxonomy" id="1506179"/>
    <lineage>
        <taxon>Eukaryota</taxon>
        <taxon>Fungi</taxon>
        <taxon>Dikarya</taxon>
        <taxon>Ascomycota</taxon>
        <taxon>Pezizomycotina</taxon>
        <taxon>Eurotiomycetes</taxon>
        <taxon>Eurotiomycetidae</taxon>
        <taxon>Eurotiales</taxon>
        <taxon>Aspergillaceae</taxon>
        <taxon>Penicillium</taxon>
    </lineage>
</organism>
<dbReference type="SUPFAM" id="SSF52047">
    <property type="entry name" value="RNI-like"/>
    <property type="match status" value="1"/>
</dbReference>
<dbReference type="Gene3D" id="3.80.10.10">
    <property type="entry name" value="Ribonuclease Inhibitor"/>
    <property type="match status" value="1"/>
</dbReference>
<evidence type="ECO:0000259" key="1">
    <source>
        <dbReference type="PROSITE" id="PS50181"/>
    </source>
</evidence>
<dbReference type="RefSeq" id="XP_056515386.1">
    <property type="nucleotide sequence ID" value="XM_056652119.1"/>
</dbReference>